<feature type="transmembrane region" description="Helical" evidence="7">
    <location>
        <begin position="9"/>
        <end position="30"/>
    </location>
</feature>
<dbReference type="Pfam" id="PF00528">
    <property type="entry name" value="BPD_transp_1"/>
    <property type="match status" value="1"/>
</dbReference>
<dbReference type="Proteomes" id="UP000805614">
    <property type="component" value="Unassembled WGS sequence"/>
</dbReference>
<sequence length="337" mass="36797">MIAFIVRRLVAAVLLLVIVSMVTFAIFFLVPRLVGSTPDDLASRYVGRDASPTSVQAAKKRLHLDDPVPLQYGRFVKGIVAGDEFDYGPQTVKCSAPCFGYSFRTSQNVLDLIKDRFPVTASLVFGASILWLTGGVAVGVLSALKRRSFFDRAAMSIALAGVSLPIYFTGLVSLSLFAYTWKIWPDGVQYANLLDNPVKWAYNLVLPWVTLAFLYAAMYARLTRSGMLETLNEDYIRTARAKGLPERTVITKHALRATLTPILTIFGLDIGLLLGGAVLTESTFSLPGMGKMVVDAITGNDLPVVLGVVMFTALFVVLANLIVDLLYGVVDPRVRHN</sequence>
<keyword evidence="10" id="KW-1185">Reference proteome</keyword>
<organism evidence="9 10">
    <name type="scientific">Actinomadura alba</name>
    <dbReference type="NCBI Taxonomy" id="406431"/>
    <lineage>
        <taxon>Bacteria</taxon>
        <taxon>Bacillati</taxon>
        <taxon>Actinomycetota</taxon>
        <taxon>Actinomycetes</taxon>
        <taxon>Streptosporangiales</taxon>
        <taxon>Thermomonosporaceae</taxon>
        <taxon>Actinomadura</taxon>
    </lineage>
</organism>
<feature type="transmembrane region" description="Helical" evidence="7">
    <location>
        <begin position="156"/>
        <end position="180"/>
    </location>
</feature>
<keyword evidence="2 7" id="KW-0813">Transport</keyword>
<accession>A0ABR7LS56</accession>
<dbReference type="EMBL" id="JABVEC010000014">
    <property type="protein sequence ID" value="MBC6467604.1"/>
    <property type="molecule type" value="Genomic_DNA"/>
</dbReference>
<protein>
    <submittedName>
        <fullName evidence="9">ABC transporter permease</fullName>
    </submittedName>
</protein>
<feature type="transmembrane region" description="Helical" evidence="7">
    <location>
        <begin position="262"/>
        <end position="284"/>
    </location>
</feature>
<reference evidence="9 10" key="1">
    <citation type="submission" date="2020-06" db="EMBL/GenBank/DDBJ databases">
        <title>Actinomadura xiongansis sp. nov., isolated from soil of Baiyangdian.</title>
        <authorList>
            <person name="Zhang X."/>
        </authorList>
    </citation>
    <scope>NUCLEOTIDE SEQUENCE [LARGE SCALE GENOMIC DNA]</scope>
    <source>
        <strain evidence="9 10">HBUM206468</strain>
    </source>
</reference>
<feature type="domain" description="ABC transmembrane type-1" evidence="8">
    <location>
        <begin position="117"/>
        <end position="327"/>
    </location>
</feature>
<keyword evidence="4 7" id="KW-0812">Transmembrane</keyword>
<feature type="transmembrane region" description="Helical" evidence="7">
    <location>
        <begin position="200"/>
        <end position="220"/>
    </location>
</feature>
<keyword evidence="5 7" id="KW-1133">Transmembrane helix</keyword>
<dbReference type="Gene3D" id="1.10.3720.10">
    <property type="entry name" value="MetI-like"/>
    <property type="match status" value="1"/>
</dbReference>
<evidence type="ECO:0000259" key="8">
    <source>
        <dbReference type="PROSITE" id="PS50928"/>
    </source>
</evidence>
<feature type="transmembrane region" description="Helical" evidence="7">
    <location>
        <begin position="119"/>
        <end position="144"/>
    </location>
</feature>
<comment type="caution">
    <text evidence="9">The sequence shown here is derived from an EMBL/GenBank/DDBJ whole genome shotgun (WGS) entry which is preliminary data.</text>
</comment>
<keyword evidence="3" id="KW-1003">Cell membrane</keyword>
<dbReference type="RefSeq" id="WP_187244624.1">
    <property type="nucleotide sequence ID" value="NZ_BAAAOK010000010.1"/>
</dbReference>
<dbReference type="InterPro" id="IPR045621">
    <property type="entry name" value="BPD_transp_1_N"/>
</dbReference>
<dbReference type="PROSITE" id="PS50928">
    <property type="entry name" value="ABC_TM1"/>
    <property type="match status" value="1"/>
</dbReference>
<feature type="transmembrane region" description="Helical" evidence="7">
    <location>
        <begin position="304"/>
        <end position="330"/>
    </location>
</feature>
<dbReference type="CDD" id="cd06261">
    <property type="entry name" value="TM_PBP2"/>
    <property type="match status" value="1"/>
</dbReference>
<comment type="similarity">
    <text evidence="7">Belongs to the binding-protein-dependent transport system permease family.</text>
</comment>
<evidence type="ECO:0000256" key="5">
    <source>
        <dbReference type="ARBA" id="ARBA00022989"/>
    </source>
</evidence>
<proteinExistence type="inferred from homology"/>
<dbReference type="PANTHER" id="PTHR43163">
    <property type="entry name" value="DIPEPTIDE TRANSPORT SYSTEM PERMEASE PROTEIN DPPB-RELATED"/>
    <property type="match status" value="1"/>
</dbReference>
<comment type="subcellular location">
    <subcellularLocation>
        <location evidence="1 7">Cell membrane</location>
        <topology evidence="1 7">Multi-pass membrane protein</topology>
    </subcellularLocation>
</comment>
<dbReference type="PANTHER" id="PTHR43163:SF2">
    <property type="entry name" value="ABC TRANSPORTER PERMEASE PROTEIN"/>
    <property type="match status" value="1"/>
</dbReference>
<evidence type="ECO:0000256" key="2">
    <source>
        <dbReference type="ARBA" id="ARBA00022448"/>
    </source>
</evidence>
<evidence type="ECO:0000256" key="6">
    <source>
        <dbReference type="ARBA" id="ARBA00023136"/>
    </source>
</evidence>
<evidence type="ECO:0000256" key="1">
    <source>
        <dbReference type="ARBA" id="ARBA00004651"/>
    </source>
</evidence>
<evidence type="ECO:0000256" key="3">
    <source>
        <dbReference type="ARBA" id="ARBA00022475"/>
    </source>
</evidence>
<keyword evidence="6 7" id="KW-0472">Membrane</keyword>
<dbReference type="Pfam" id="PF19300">
    <property type="entry name" value="BPD_transp_1_N"/>
    <property type="match status" value="1"/>
</dbReference>
<dbReference type="InterPro" id="IPR000515">
    <property type="entry name" value="MetI-like"/>
</dbReference>
<evidence type="ECO:0000256" key="7">
    <source>
        <dbReference type="RuleBase" id="RU363032"/>
    </source>
</evidence>
<evidence type="ECO:0000313" key="9">
    <source>
        <dbReference type="EMBL" id="MBC6467604.1"/>
    </source>
</evidence>
<name>A0ABR7LS56_9ACTN</name>
<dbReference type="InterPro" id="IPR035906">
    <property type="entry name" value="MetI-like_sf"/>
</dbReference>
<gene>
    <name evidence="9" type="ORF">HKK74_19205</name>
</gene>
<evidence type="ECO:0000256" key="4">
    <source>
        <dbReference type="ARBA" id="ARBA00022692"/>
    </source>
</evidence>
<dbReference type="SUPFAM" id="SSF161098">
    <property type="entry name" value="MetI-like"/>
    <property type="match status" value="1"/>
</dbReference>
<evidence type="ECO:0000313" key="10">
    <source>
        <dbReference type="Proteomes" id="UP000805614"/>
    </source>
</evidence>